<evidence type="ECO:0000313" key="3">
    <source>
        <dbReference type="Proteomes" id="UP000257109"/>
    </source>
</evidence>
<proteinExistence type="predicted"/>
<keyword evidence="3" id="KW-1185">Reference proteome</keyword>
<dbReference type="Proteomes" id="UP000257109">
    <property type="component" value="Unassembled WGS sequence"/>
</dbReference>
<sequence>MDGQNEVVNKILSQLLRFFTLEAWLPYKEFAYNKIVNETISHTPFELVYGYNPLSPLDLVPFLVLSKANLEGLSKVQSMVRLHKKVRTFRERQGKRYAERVNKDKEGRVFTKGMDDLNLRTNSFQEGESDTNQANQEELQKDLA</sequence>
<name>A0A371FC81_MUCPR</name>
<protein>
    <submittedName>
        <fullName evidence="2">Uncharacterized protein</fullName>
    </submittedName>
</protein>
<dbReference type="AlphaFoldDB" id="A0A371FC81"/>
<dbReference type="InterPro" id="IPR036397">
    <property type="entry name" value="RNaseH_sf"/>
</dbReference>
<dbReference type="EMBL" id="QJKJ01009688">
    <property type="protein sequence ID" value="RDX75899.1"/>
    <property type="molecule type" value="Genomic_DNA"/>
</dbReference>
<evidence type="ECO:0000313" key="2">
    <source>
        <dbReference type="EMBL" id="RDX75899.1"/>
    </source>
</evidence>
<comment type="caution">
    <text evidence="2">The sequence shown here is derived from an EMBL/GenBank/DDBJ whole genome shotgun (WGS) entry which is preliminary data.</text>
</comment>
<dbReference type="Gene3D" id="3.30.420.10">
    <property type="entry name" value="Ribonuclease H-like superfamily/Ribonuclease H"/>
    <property type="match status" value="1"/>
</dbReference>
<accession>A0A371FC81</accession>
<gene>
    <name evidence="2" type="ORF">CR513_44187</name>
</gene>
<evidence type="ECO:0000256" key="1">
    <source>
        <dbReference type="SAM" id="MobiDB-lite"/>
    </source>
</evidence>
<feature type="compositionally biased region" description="Polar residues" evidence="1">
    <location>
        <begin position="121"/>
        <end position="137"/>
    </location>
</feature>
<dbReference type="OrthoDB" id="1935586at2759"/>
<organism evidence="2 3">
    <name type="scientific">Mucuna pruriens</name>
    <name type="common">Velvet bean</name>
    <name type="synonym">Dolichos pruriens</name>
    <dbReference type="NCBI Taxonomy" id="157652"/>
    <lineage>
        <taxon>Eukaryota</taxon>
        <taxon>Viridiplantae</taxon>
        <taxon>Streptophyta</taxon>
        <taxon>Embryophyta</taxon>
        <taxon>Tracheophyta</taxon>
        <taxon>Spermatophyta</taxon>
        <taxon>Magnoliopsida</taxon>
        <taxon>eudicotyledons</taxon>
        <taxon>Gunneridae</taxon>
        <taxon>Pentapetalae</taxon>
        <taxon>rosids</taxon>
        <taxon>fabids</taxon>
        <taxon>Fabales</taxon>
        <taxon>Fabaceae</taxon>
        <taxon>Papilionoideae</taxon>
        <taxon>50 kb inversion clade</taxon>
        <taxon>NPAAA clade</taxon>
        <taxon>indigoferoid/millettioid clade</taxon>
        <taxon>Phaseoleae</taxon>
        <taxon>Mucuna</taxon>
    </lineage>
</organism>
<reference evidence="2" key="1">
    <citation type="submission" date="2018-05" db="EMBL/GenBank/DDBJ databases">
        <title>Draft genome of Mucuna pruriens seed.</title>
        <authorList>
            <person name="Nnadi N.E."/>
            <person name="Vos R."/>
            <person name="Hasami M.H."/>
            <person name="Devisetty U.K."/>
            <person name="Aguiy J.C."/>
        </authorList>
    </citation>
    <scope>NUCLEOTIDE SEQUENCE [LARGE SCALE GENOMIC DNA]</scope>
    <source>
        <strain evidence="2">JCA_2017</strain>
    </source>
</reference>
<feature type="non-terminal residue" evidence="2">
    <location>
        <position position="1"/>
    </location>
</feature>
<dbReference type="GO" id="GO:0003676">
    <property type="term" value="F:nucleic acid binding"/>
    <property type="evidence" value="ECO:0007669"/>
    <property type="project" value="InterPro"/>
</dbReference>
<feature type="region of interest" description="Disordered" evidence="1">
    <location>
        <begin position="121"/>
        <end position="144"/>
    </location>
</feature>